<dbReference type="EMBL" id="BSTJ01000012">
    <property type="protein sequence ID" value="GLY79578.1"/>
    <property type="molecule type" value="Genomic_DNA"/>
</dbReference>
<organism evidence="1 2">
    <name type="scientific">Actinoallomurus iriomotensis</name>
    <dbReference type="NCBI Taxonomy" id="478107"/>
    <lineage>
        <taxon>Bacteria</taxon>
        <taxon>Bacillati</taxon>
        <taxon>Actinomycetota</taxon>
        <taxon>Actinomycetes</taxon>
        <taxon>Streptosporangiales</taxon>
        <taxon>Thermomonosporaceae</taxon>
        <taxon>Actinoallomurus</taxon>
    </lineage>
</organism>
<evidence type="ECO:0000313" key="2">
    <source>
        <dbReference type="Proteomes" id="UP001165135"/>
    </source>
</evidence>
<reference evidence="1" key="1">
    <citation type="submission" date="2023-03" db="EMBL/GenBank/DDBJ databases">
        <title>Actinoallomurus iriomotensis NBRC 103681.</title>
        <authorList>
            <person name="Ichikawa N."/>
            <person name="Sato H."/>
            <person name="Tonouchi N."/>
        </authorList>
    </citation>
    <scope>NUCLEOTIDE SEQUENCE</scope>
    <source>
        <strain evidence="1">NBRC 103681</strain>
    </source>
</reference>
<dbReference type="RefSeq" id="WP_285631270.1">
    <property type="nucleotide sequence ID" value="NZ_BSTJ01000012.1"/>
</dbReference>
<evidence type="ECO:0000313" key="1">
    <source>
        <dbReference type="EMBL" id="GLY79578.1"/>
    </source>
</evidence>
<protein>
    <submittedName>
        <fullName evidence="1">Uncharacterized protein</fullName>
    </submittedName>
</protein>
<sequence>MLASHPDVAGLAEKVFGLPGLRPAQREAAETLVADRDALLGYKDGRLTVVFDDVGYKELLEDTVAGEGLLRPVRD</sequence>
<dbReference type="Proteomes" id="UP001165135">
    <property type="component" value="Unassembled WGS sequence"/>
</dbReference>
<gene>
    <name evidence="1" type="ORF">Airi01_078450</name>
</gene>
<name>A0A9W6RPU1_9ACTN</name>
<dbReference type="AlphaFoldDB" id="A0A9W6RPU1"/>
<proteinExistence type="predicted"/>
<comment type="caution">
    <text evidence="1">The sequence shown here is derived from an EMBL/GenBank/DDBJ whole genome shotgun (WGS) entry which is preliminary data.</text>
</comment>
<accession>A0A9W6RPU1</accession>